<keyword evidence="4" id="KW-0808">Transferase</keyword>
<feature type="transmembrane region" description="Helical" evidence="8">
    <location>
        <begin position="384"/>
        <end position="402"/>
    </location>
</feature>
<feature type="transmembrane region" description="Helical" evidence="8">
    <location>
        <begin position="167"/>
        <end position="185"/>
    </location>
</feature>
<feature type="transmembrane region" description="Helical" evidence="8">
    <location>
        <begin position="357"/>
        <end position="377"/>
    </location>
</feature>
<keyword evidence="3" id="KW-0328">Glycosyltransferase</keyword>
<protein>
    <submittedName>
        <fullName evidence="9">DUF2142 domain-containing protein</fullName>
    </submittedName>
</protein>
<feature type="transmembrane region" description="Helical" evidence="8">
    <location>
        <begin position="506"/>
        <end position="532"/>
    </location>
</feature>
<evidence type="ECO:0000256" key="8">
    <source>
        <dbReference type="SAM" id="Phobius"/>
    </source>
</evidence>
<reference evidence="9 10" key="1">
    <citation type="submission" date="2023-02" db="EMBL/GenBank/DDBJ databases">
        <title>Defining the Infant Male Urobiome and Moving Towards Mechanisms in Urobiome Research.</title>
        <authorList>
            <person name="Reasoner S."/>
            <person name="Flores V."/>
            <person name="Van Horn G."/>
            <person name="Morales G."/>
            <person name="Peard L."/>
            <person name="Abelson B."/>
            <person name="Manuel C."/>
            <person name="Lee J."/>
            <person name="Baker B."/>
            <person name="Williams T."/>
            <person name="Schmitz J."/>
            <person name="Clayton D."/>
            <person name="Hadjifrangiskou M."/>
        </authorList>
    </citation>
    <scope>NUCLEOTIDE SEQUENCE [LARGE SCALE GENOMIC DNA]</scope>
    <source>
        <strain evidence="9 10">AS1053</strain>
    </source>
</reference>
<feature type="transmembrane region" description="Helical" evidence="8">
    <location>
        <begin position="251"/>
        <end position="276"/>
    </location>
</feature>
<keyword evidence="6 8" id="KW-1133">Transmembrane helix</keyword>
<feature type="transmembrane region" description="Helical" evidence="8">
    <location>
        <begin position="464"/>
        <end position="486"/>
    </location>
</feature>
<dbReference type="Proteomes" id="UP001219297">
    <property type="component" value="Unassembled WGS sequence"/>
</dbReference>
<dbReference type="InterPro" id="IPR018674">
    <property type="entry name" value="DUF2142_membrane"/>
</dbReference>
<dbReference type="InterPro" id="IPR050297">
    <property type="entry name" value="LipidA_mod_glycosyltrf_83"/>
</dbReference>
<dbReference type="Pfam" id="PF09913">
    <property type="entry name" value="DUF2142"/>
    <property type="match status" value="1"/>
</dbReference>
<evidence type="ECO:0000256" key="4">
    <source>
        <dbReference type="ARBA" id="ARBA00022679"/>
    </source>
</evidence>
<evidence type="ECO:0000256" key="3">
    <source>
        <dbReference type="ARBA" id="ARBA00022676"/>
    </source>
</evidence>
<comment type="caution">
    <text evidence="9">The sequence shown here is derived from an EMBL/GenBank/DDBJ whole genome shotgun (WGS) entry which is preliminary data.</text>
</comment>
<dbReference type="EMBL" id="JARBHI010000005">
    <property type="protein sequence ID" value="MDE1656026.1"/>
    <property type="molecule type" value="Genomic_DNA"/>
</dbReference>
<organism evidence="9 10">
    <name type="scientific">Actinotignum sanguinis</name>
    <dbReference type="NCBI Taxonomy" id="1445614"/>
    <lineage>
        <taxon>Bacteria</taxon>
        <taxon>Bacillati</taxon>
        <taxon>Actinomycetota</taxon>
        <taxon>Actinomycetes</taxon>
        <taxon>Actinomycetales</taxon>
        <taxon>Actinomycetaceae</taxon>
        <taxon>Actinotignum</taxon>
    </lineage>
</organism>
<gene>
    <name evidence="9" type="ORF">PWJ81_02990</name>
</gene>
<keyword evidence="2" id="KW-1003">Cell membrane</keyword>
<keyword evidence="10" id="KW-1185">Reference proteome</keyword>
<evidence type="ECO:0000256" key="1">
    <source>
        <dbReference type="ARBA" id="ARBA00004651"/>
    </source>
</evidence>
<dbReference type="RefSeq" id="WP_274778361.1">
    <property type="nucleotide sequence ID" value="NZ_JARBHI010000005.1"/>
</dbReference>
<accession>A0ABT5V779</accession>
<keyword evidence="7 8" id="KW-0472">Membrane</keyword>
<name>A0ABT5V779_9ACTO</name>
<feature type="transmembrane region" description="Helical" evidence="8">
    <location>
        <begin position="422"/>
        <end position="443"/>
    </location>
</feature>
<dbReference type="PANTHER" id="PTHR33908">
    <property type="entry name" value="MANNOSYLTRANSFERASE YKCB-RELATED"/>
    <property type="match status" value="1"/>
</dbReference>
<evidence type="ECO:0000256" key="7">
    <source>
        <dbReference type="ARBA" id="ARBA00023136"/>
    </source>
</evidence>
<sequence>MRSTDTTMSSRRFFTCAGFLTVLFLLWQMLWALGSPPLRTPDEPHHLNSIIRLEQTGQWPDPGTSWLYRDIFEASRASGLLVEGAPSYSLHYRTRLGRDAWIGADPDSYPSQKILPHEQRSSLRAEGTVPILDQMTQHPPLYYAGGALVLRATGLTDAPWDRQILTLRLYSIVLTSPLVPCLIFAARRAGLSRRGALLASGTVYAIPMLAFISASVTNDALFIGAGALTMAAVSAAMFGAGRWRTVLGAGLALGLGLWSKGIFIPMGLVVFLAFLANPRVGTWGRRLAQGLSAGLIGVVTGGYWWLRNILRYGVIQPDGFQAEAKAPGSDIGFFAERVTTSFVDSFWSDFGWLDVTFAPPLLIILTLLALILLVRALRTHPDKLWRFLIFTSNIVLVLGMLIVQAYSQYRGLGIIGGVQGRYLFAGVVGLLVVITMGAAGHHWDPPLPGTASRPRYREEAGWRSFLLPALVAGSMLLSAYAMLLWLRSCYPGAFLGIGVERWARAAGLPAPLLVSVAALGYAALLAAGVVCYRLTRAQLLPQFHPVRPAHQSASSSHPAAASVQ</sequence>
<evidence type="ECO:0000256" key="5">
    <source>
        <dbReference type="ARBA" id="ARBA00022692"/>
    </source>
</evidence>
<evidence type="ECO:0000313" key="9">
    <source>
        <dbReference type="EMBL" id="MDE1656026.1"/>
    </source>
</evidence>
<evidence type="ECO:0000256" key="2">
    <source>
        <dbReference type="ARBA" id="ARBA00022475"/>
    </source>
</evidence>
<dbReference type="PANTHER" id="PTHR33908:SF11">
    <property type="entry name" value="MEMBRANE PROTEIN"/>
    <property type="match status" value="1"/>
</dbReference>
<feature type="transmembrane region" description="Helical" evidence="8">
    <location>
        <begin position="220"/>
        <end position="239"/>
    </location>
</feature>
<comment type="subcellular location">
    <subcellularLocation>
        <location evidence="1">Cell membrane</location>
        <topology evidence="1">Multi-pass membrane protein</topology>
    </subcellularLocation>
</comment>
<evidence type="ECO:0000256" key="6">
    <source>
        <dbReference type="ARBA" id="ARBA00022989"/>
    </source>
</evidence>
<evidence type="ECO:0000313" key="10">
    <source>
        <dbReference type="Proteomes" id="UP001219297"/>
    </source>
</evidence>
<keyword evidence="5 8" id="KW-0812">Transmembrane</keyword>
<proteinExistence type="predicted"/>